<comment type="caution">
    <text evidence="2">The sequence shown here is derived from an EMBL/GenBank/DDBJ whole genome shotgun (WGS) entry which is preliminary data.</text>
</comment>
<reference evidence="2 3" key="1">
    <citation type="journal article" date="2018" name="Nat. Ecol. Evol.">
        <title>Shark genomes provide insights into elasmobranch evolution and the origin of vertebrates.</title>
        <authorList>
            <person name="Hara Y"/>
            <person name="Yamaguchi K"/>
            <person name="Onimaru K"/>
            <person name="Kadota M"/>
            <person name="Koyanagi M"/>
            <person name="Keeley SD"/>
            <person name="Tatsumi K"/>
            <person name="Tanaka K"/>
            <person name="Motone F"/>
            <person name="Kageyama Y"/>
            <person name="Nozu R"/>
            <person name="Adachi N"/>
            <person name="Nishimura O"/>
            <person name="Nakagawa R"/>
            <person name="Tanegashima C"/>
            <person name="Kiyatake I"/>
            <person name="Matsumoto R"/>
            <person name="Murakumo K"/>
            <person name="Nishida K"/>
            <person name="Terakita A"/>
            <person name="Kuratani S"/>
            <person name="Sato K"/>
            <person name="Hyodo S Kuraku.S."/>
        </authorList>
    </citation>
    <scope>NUCLEOTIDE SEQUENCE [LARGE SCALE GENOMIC DNA]</scope>
</reference>
<dbReference type="Proteomes" id="UP000287033">
    <property type="component" value="Unassembled WGS sequence"/>
</dbReference>
<evidence type="ECO:0000313" key="2">
    <source>
        <dbReference type="EMBL" id="GCC47772.1"/>
    </source>
</evidence>
<accession>A0A401TYQ7</accession>
<sequence length="74" mass="7893">AAQRGRRVPAEGARGVRPARSIDIVTMPGPCPGIRVWSGLLLPDPGAGDQPLAQHQPIREALPKYRKQPHAKAG</sequence>
<dbReference type="EMBL" id="BEZZ01228117">
    <property type="protein sequence ID" value="GCC47772.1"/>
    <property type="molecule type" value="Genomic_DNA"/>
</dbReference>
<feature type="compositionally biased region" description="Basic residues" evidence="1">
    <location>
        <begin position="64"/>
        <end position="74"/>
    </location>
</feature>
<evidence type="ECO:0000313" key="3">
    <source>
        <dbReference type="Proteomes" id="UP000287033"/>
    </source>
</evidence>
<dbReference type="AlphaFoldDB" id="A0A401TYQ7"/>
<keyword evidence="3" id="KW-1185">Reference proteome</keyword>
<name>A0A401TYQ7_CHIPU</name>
<evidence type="ECO:0000256" key="1">
    <source>
        <dbReference type="SAM" id="MobiDB-lite"/>
    </source>
</evidence>
<gene>
    <name evidence="2" type="ORF">chiPu_0032125</name>
</gene>
<feature type="region of interest" description="Disordered" evidence="1">
    <location>
        <begin position="44"/>
        <end position="74"/>
    </location>
</feature>
<proteinExistence type="predicted"/>
<organism evidence="2 3">
    <name type="scientific">Chiloscyllium punctatum</name>
    <name type="common">Brownbanded bambooshark</name>
    <name type="synonym">Hemiscyllium punctatum</name>
    <dbReference type="NCBI Taxonomy" id="137246"/>
    <lineage>
        <taxon>Eukaryota</taxon>
        <taxon>Metazoa</taxon>
        <taxon>Chordata</taxon>
        <taxon>Craniata</taxon>
        <taxon>Vertebrata</taxon>
        <taxon>Chondrichthyes</taxon>
        <taxon>Elasmobranchii</taxon>
        <taxon>Galeomorphii</taxon>
        <taxon>Galeoidea</taxon>
        <taxon>Orectolobiformes</taxon>
        <taxon>Hemiscylliidae</taxon>
        <taxon>Chiloscyllium</taxon>
    </lineage>
</organism>
<feature type="non-terminal residue" evidence="2">
    <location>
        <position position="1"/>
    </location>
</feature>
<protein>
    <submittedName>
        <fullName evidence="2">Uncharacterized protein</fullName>
    </submittedName>
</protein>